<comment type="caution">
    <text evidence="1">The sequence shown here is derived from an EMBL/GenBank/DDBJ whole genome shotgun (WGS) entry which is preliminary data.</text>
</comment>
<accession>A0AA40R3C9</accession>
<organism evidence="1 2">
    <name type="scientific">Burkholderia ubonensis</name>
    <dbReference type="NCBI Taxonomy" id="101571"/>
    <lineage>
        <taxon>Bacteria</taxon>
        <taxon>Pseudomonadati</taxon>
        <taxon>Pseudomonadota</taxon>
        <taxon>Betaproteobacteria</taxon>
        <taxon>Burkholderiales</taxon>
        <taxon>Burkholderiaceae</taxon>
        <taxon>Burkholderia</taxon>
        <taxon>Burkholderia cepacia complex</taxon>
    </lineage>
</organism>
<dbReference type="Proteomes" id="UP000070119">
    <property type="component" value="Chromosome 2"/>
</dbReference>
<protein>
    <submittedName>
        <fullName evidence="1">Uncharacterized protein</fullName>
    </submittedName>
</protein>
<proteinExistence type="predicted"/>
<name>A0AA40R3C9_9BURK</name>
<gene>
    <name evidence="1" type="ORF">WK57_25305</name>
</gene>
<reference evidence="1 2" key="1">
    <citation type="submission" date="2015-11" db="EMBL/GenBank/DDBJ databases">
        <authorList>
            <person name="Sahl J."/>
            <person name="Wagner D."/>
            <person name="Keim P."/>
        </authorList>
    </citation>
    <scope>NUCLEOTIDE SEQUENCE [LARGE SCALE GENOMIC DNA]</scope>
    <source>
        <strain evidence="1 2">MSMB1157</strain>
    </source>
</reference>
<evidence type="ECO:0000313" key="1">
    <source>
        <dbReference type="EMBL" id="KWZ52402.1"/>
    </source>
</evidence>
<dbReference type="EMBL" id="LNJU01000005">
    <property type="protein sequence ID" value="KWZ52402.1"/>
    <property type="molecule type" value="Genomic_DNA"/>
</dbReference>
<dbReference type="AlphaFoldDB" id="A0AA40R3C9"/>
<sequence>MVPRDASRLTAQRERVSTVRLVVADNAITMTRLIEPISNGDIESPIAITVQLDFIRGLCALQVHVDWRHEETELTAMQLGIDDLIHLARLLVDDIDPANGETFCRTLIDAHEGMGFRLSPKWNVYFAFG</sequence>
<evidence type="ECO:0000313" key="2">
    <source>
        <dbReference type="Proteomes" id="UP000070119"/>
    </source>
</evidence>